<keyword evidence="1" id="KW-0813">Transport</keyword>
<dbReference type="SUPFAM" id="SSF90123">
    <property type="entry name" value="ABC transporter transmembrane region"/>
    <property type="match status" value="1"/>
</dbReference>
<sequence>MAAGAISHPTPTTALSEASAAVTMAATSASGSVGGGGIDNPDQRLCDDVGSFVRSSVSLSLTVCRKIFSCVAFAGVLWGVSGSLVLFMFIYAAVGTFVTTAMFGRVLTSLFYRQLAREADLRFSLVRVRENAESIAFYGGALRMFG</sequence>
<feature type="non-terminal residue" evidence="7">
    <location>
        <position position="1"/>
    </location>
</feature>
<dbReference type="InterPro" id="IPR050835">
    <property type="entry name" value="ABC_transporter_sub-D"/>
</dbReference>
<dbReference type="GO" id="GO:0005524">
    <property type="term" value="F:ATP binding"/>
    <property type="evidence" value="ECO:0007669"/>
    <property type="project" value="InterPro"/>
</dbReference>
<evidence type="ECO:0000256" key="5">
    <source>
        <dbReference type="SAM" id="Phobius"/>
    </source>
</evidence>
<keyword evidence="3 5" id="KW-1133">Transmembrane helix</keyword>
<evidence type="ECO:0000256" key="1">
    <source>
        <dbReference type="ARBA" id="ARBA00022448"/>
    </source>
</evidence>
<dbReference type="Gene3D" id="1.20.1560.10">
    <property type="entry name" value="ABC transporter type 1, transmembrane domain"/>
    <property type="match status" value="1"/>
</dbReference>
<reference evidence="7" key="1">
    <citation type="journal article" date="2021" name="Proc. Natl. Acad. Sci. U.S.A.">
        <title>Three genomes in the algal genus Volvox reveal the fate of a haploid sex-determining region after a transition to homothallism.</title>
        <authorList>
            <person name="Yamamoto K."/>
            <person name="Hamaji T."/>
            <person name="Kawai-Toyooka H."/>
            <person name="Matsuzaki R."/>
            <person name="Takahashi F."/>
            <person name="Nishimura Y."/>
            <person name="Kawachi M."/>
            <person name="Noguchi H."/>
            <person name="Minakuchi Y."/>
            <person name="Umen J.G."/>
            <person name="Toyoda A."/>
            <person name="Nozaki H."/>
        </authorList>
    </citation>
    <scope>NUCLEOTIDE SEQUENCE</scope>
    <source>
        <strain evidence="7">NIES-3780</strain>
    </source>
</reference>
<feature type="domain" description="ABC transmembrane type-1" evidence="6">
    <location>
        <begin position="36"/>
        <end position="141"/>
    </location>
</feature>
<proteinExistence type="predicted"/>
<dbReference type="PANTHER" id="PTHR11384">
    <property type="entry name" value="ATP-BINDING CASSETTE, SUB-FAMILY D MEMBER"/>
    <property type="match status" value="1"/>
</dbReference>
<comment type="caution">
    <text evidence="7">The sequence shown here is derived from an EMBL/GenBank/DDBJ whole genome shotgun (WGS) entry which is preliminary data.</text>
</comment>
<dbReference type="InterPro" id="IPR036640">
    <property type="entry name" value="ABC1_TM_sf"/>
</dbReference>
<accession>A0A8J4F4V5</accession>
<evidence type="ECO:0000259" key="6">
    <source>
        <dbReference type="Pfam" id="PF06472"/>
    </source>
</evidence>
<dbReference type="EMBL" id="BNCO01000039">
    <property type="protein sequence ID" value="GIL60240.1"/>
    <property type="molecule type" value="Genomic_DNA"/>
</dbReference>
<evidence type="ECO:0000256" key="2">
    <source>
        <dbReference type="ARBA" id="ARBA00022692"/>
    </source>
</evidence>
<evidence type="ECO:0000256" key="3">
    <source>
        <dbReference type="ARBA" id="ARBA00022989"/>
    </source>
</evidence>
<dbReference type="AlphaFoldDB" id="A0A8J4F4V5"/>
<dbReference type="Pfam" id="PF06472">
    <property type="entry name" value="ABC_membrane_2"/>
    <property type="match status" value="1"/>
</dbReference>
<name>A0A8J4F4V5_9CHLO</name>
<dbReference type="PANTHER" id="PTHR11384:SF55">
    <property type="entry name" value="ATP-BINDING CASSETTE TRANSPORTER"/>
    <property type="match status" value="1"/>
</dbReference>
<gene>
    <name evidence="7" type="ORF">Vafri_14876</name>
</gene>
<keyword evidence="2 5" id="KW-0812">Transmembrane</keyword>
<feature type="transmembrane region" description="Helical" evidence="5">
    <location>
        <begin position="86"/>
        <end position="107"/>
    </location>
</feature>
<keyword evidence="8" id="KW-1185">Reference proteome</keyword>
<dbReference type="InterPro" id="IPR011527">
    <property type="entry name" value="ABC1_TM_dom"/>
</dbReference>
<evidence type="ECO:0000313" key="7">
    <source>
        <dbReference type="EMBL" id="GIL60240.1"/>
    </source>
</evidence>
<evidence type="ECO:0000313" key="8">
    <source>
        <dbReference type="Proteomes" id="UP000747399"/>
    </source>
</evidence>
<dbReference type="GO" id="GO:0140359">
    <property type="term" value="F:ABC-type transporter activity"/>
    <property type="evidence" value="ECO:0007669"/>
    <property type="project" value="InterPro"/>
</dbReference>
<keyword evidence="4 5" id="KW-0472">Membrane</keyword>
<evidence type="ECO:0000256" key="4">
    <source>
        <dbReference type="ARBA" id="ARBA00023136"/>
    </source>
</evidence>
<protein>
    <recommendedName>
        <fullName evidence="6">ABC transmembrane type-1 domain-containing protein</fullName>
    </recommendedName>
</protein>
<dbReference type="GO" id="GO:0016020">
    <property type="term" value="C:membrane"/>
    <property type="evidence" value="ECO:0007669"/>
    <property type="project" value="InterPro"/>
</dbReference>
<organism evidence="7 8">
    <name type="scientific">Volvox africanus</name>
    <dbReference type="NCBI Taxonomy" id="51714"/>
    <lineage>
        <taxon>Eukaryota</taxon>
        <taxon>Viridiplantae</taxon>
        <taxon>Chlorophyta</taxon>
        <taxon>core chlorophytes</taxon>
        <taxon>Chlorophyceae</taxon>
        <taxon>CS clade</taxon>
        <taxon>Chlamydomonadales</taxon>
        <taxon>Volvocaceae</taxon>
        <taxon>Volvox</taxon>
    </lineage>
</organism>
<dbReference type="Proteomes" id="UP000747399">
    <property type="component" value="Unassembled WGS sequence"/>
</dbReference>